<name>A0ABR4A3G1_9LECA</name>
<evidence type="ECO:0000313" key="2">
    <source>
        <dbReference type="EMBL" id="KAL2040044.1"/>
    </source>
</evidence>
<comment type="caution">
    <text evidence="2">The sequence shown here is derived from an EMBL/GenBank/DDBJ whole genome shotgun (WGS) entry which is preliminary data.</text>
</comment>
<accession>A0ABR4A3G1</accession>
<organism evidence="2 3">
    <name type="scientific">Stereocaulon virgatum</name>
    <dbReference type="NCBI Taxonomy" id="373712"/>
    <lineage>
        <taxon>Eukaryota</taxon>
        <taxon>Fungi</taxon>
        <taxon>Dikarya</taxon>
        <taxon>Ascomycota</taxon>
        <taxon>Pezizomycotina</taxon>
        <taxon>Lecanoromycetes</taxon>
        <taxon>OSLEUM clade</taxon>
        <taxon>Lecanoromycetidae</taxon>
        <taxon>Lecanorales</taxon>
        <taxon>Lecanorineae</taxon>
        <taxon>Stereocaulaceae</taxon>
        <taxon>Stereocaulon</taxon>
    </lineage>
</organism>
<keyword evidence="3" id="KW-1185">Reference proteome</keyword>
<dbReference type="Proteomes" id="UP001590950">
    <property type="component" value="Unassembled WGS sequence"/>
</dbReference>
<sequence>MWKIIAQSLIASLLCNLARPGEGSPLSQGLAKRGQSYCFPINPPRPLHWWDCANAVLQINAENPNFNNVPYSFGTELGATYSDELYTWVSGTCVIEMAIESSVNQVATWNSIKTAALRVIQACVRSASQLGGTYVDRRASDPAGRSSAPSLHVWVLPVGSDESDTNDSKAAGNVNSLATCAAQHRSSSPPTTKKGCMWDFLPGFKSLSGIGGGR</sequence>
<protein>
    <submittedName>
        <fullName evidence="2">Uncharacterized protein</fullName>
    </submittedName>
</protein>
<reference evidence="2 3" key="1">
    <citation type="submission" date="2024-09" db="EMBL/GenBank/DDBJ databases">
        <title>Rethinking Asexuality: The Enigmatic Case of Functional Sexual Genes in Lepraria (Stereocaulaceae).</title>
        <authorList>
            <person name="Doellman M."/>
            <person name="Sun Y."/>
            <person name="Barcenas-Pena A."/>
            <person name="Lumbsch H.T."/>
            <person name="Grewe F."/>
        </authorList>
    </citation>
    <scope>NUCLEOTIDE SEQUENCE [LARGE SCALE GENOMIC DNA]</scope>
    <source>
        <strain evidence="2 3">Mercado 3170</strain>
    </source>
</reference>
<feature type="signal peptide" evidence="1">
    <location>
        <begin position="1"/>
        <end position="23"/>
    </location>
</feature>
<evidence type="ECO:0000313" key="3">
    <source>
        <dbReference type="Proteomes" id="UP001590950"/>
    </source>
</evidence>
<dbReference type="EMBL" id="JBEFKJ010000023">
    <property type="protein sequence ID" value="KAL2040044.1"/>
    <property type="molecule type" value="Genomic_DNA"/>
</dbReference>
<gene>
    <name evidence="2" type="ORF">N7G274_007447</name>
</gene>
<keyword evidence="1" id="KW-0732">Signal</keyword>
<evidence type="ECO:0000256" key="1">
    <source>
        <dbReference type="SAM" id="SignalP"/>
    </source>
</evidence>
<proteinExistence type="predicted"/>
<feature type="chain" id="PRO_5047522856" evidence="1">
    <location>
        <begin position="24"/>
        <end position="214"/>
    </location>
</feature>